<dbReference type="VEuPathDB" id="AmoebaDB:DDB_G0286315"/>
<feature type="transmembrane region" description="Helical" evidence="1">
    <location>
        <begin position="432"/>
        <end position="453"/>
    </location>
</feature>
<dbReference type="GeneID" id="8625566"/>
<evidence type="ECO:0000256" key="2">
    <source>
        <dbReference type="SAM" id="SignalP"/>
    </source>
</evidence>
<comment type="caution">
    <text evidence="3">The sequence shown here is derived from an EMBL/GenBank/DDBJ whole genome shotgun (WGS) entry which is preliminary data.</text>
</comment>
<dbReference type="SMR" id="Q54LX9"/>
<feature type="chain" id="PRO_5004250119" evidence="2">
    <location>
        <begin position="23"/>
        <end position="675"/>
    </location>
</feature>
<name>Q54LX9_DICDI</name>
<feature type="transmembrane region" description="Helical" evidence="1">
    <location>
        <begin position="646"/>
        <end position="667"/>
    </location>
</feature>
<feature type="transmembrane region" description="Helical" evidence="1">
    <location>
        <begin position="311"/>
        <end position="330"/>
    </location>
</feature>
<dbReference type="InParanoid" id="Q54LX9"/>
<feature type="transmembrane region" description="Helical" evidence="1">
    <location>
        <begin position="516"/>
        <end position="536"/>
    </location>
</feature>
<dbReference type="Proteomes" id="UP000002195">
    <property type="component" value="Unassembled WGS sequence"/>
</dbReference>
<dbReference type="FunCoup" id="Q54LX9">
    <property type="interactions" value="53"/>
</dbReference>
<dbReference type="RefSeq" id="XP_637852.1">
    <property type="nucleotide sequence ID" value="XM_632760.1"/>
</dbReference>
<feature type="transmembrane region" description="Helical" evidence="1">
    <location>
        <begin position="548"/>
        <end position="567"/>
    </location>
</feature>
<dbReference type="STRING" id="44689.Q54LX9"/>
<dbReference type="Reactome" id="R-DDI-6798695">
    <property type="pathway name" value="Neutrophil degranulation"/>
</dbReference>
<keyword evidence="1 3" id="KW-0812">Transmembrane</keyword>
<dbReference type="PaxDb" id="44689-DDB0234045"/>
<dbReference type="eggNOG" id="KOG4683">
    <property type="taxonomic scope" value="Eukaryota"/>
</dbReference>
<dbReference type="KEGG" id="ddi:DDB_G0286315"/>
<feature type="transmembrane region" description="Helical" evidence="1">
    <location>
        <begin position="579"/>
        <end position="601"/>
    </location>
</feature>
<evidence type="ECO:0000256" key="1">
    <source>
        <dbReference type="SAM" id="Phobius"/>
    </source>
</evidence>
<dbReference type="OMA" id="ITIYCGH"/>
<sequence length="675" mass="77150">MNKVILLFFLFITYSSNLLVQSQTLTNITKYPDTSQLQYDQSYLRICTNLFEQIVNFNTTLSVEFVYDACYTCEYQNLVVLDSSSSKYIIMPSTFGYKFNISVLYNGKAQDDILYLSFHETFGEYGIYDISVNISTVNVTKKIYHSVKTLKEPINSEIPIAVLFSILVGMAILWPFIVYLYKRSKRDSLEYQLMASVERENRKKDRLRSLDVFRGFSITIMIFVNYGGGGYWFFNHSLWNGLTVADLVFPWFVFIMGIAMPLSFHAMEKRGTPKRIIFQKLLRRSIILFALGLFINNGVDLQQWRILGVLQRFSISYLVVGSIMLFVPIWKFRSSPNDTININDGSSGGGGGIGIQSQQQHQSQQYNHSSQQYSQQQVFLIPQEVVEQQSILNGPSMNNIKDTDTFVKGNIYMSMIQHETVISKYFSDIAPYWIQWVFALIIFSGWFLLMFLVPVPGCPTGYLGAGGLADQGRYQHCTGGAARLIDLKIFTEAHIFQNPTCLEVYKTPSYDPEGTVGYLTSIFLCFIGVQAGRIILTYKSNRSRLIRWMVWSVVLCGIAAGLCGLTQNQGWLPVNKNLWSPSFILLMAGFGFFVLTVMFILIDIKKIWNGSPFIYVGMNPITIYCGHEILGTYFPFSFNVTYQTHSLYLLSNCIGVGCWLLIAYQMYRNKLFINI</sequence>
<dbReference type="PRO" id="PR:Q54LX9"/>
<feature type="transmembrane region" description="Helical" evidence="1">
    <location>
        <begin position="158"/>
        <end position="181"/>
    </location>
</feature>
<accession>Q54LX9</accession>
<organism evidence="3 4">
    <name type="scientific">Dictyostelium discoideum</name>
    <name type="common">Social amoeba</name>
    <dbReference type="NCBI Taxonomy" id="44689"/>
    <lineage>
        <taxon>Eukaryota</taxon>
        <taxon>Amoebozoa</taxon>
        <taxon>Evosea</taxon>
        <taxon>Eumycetozoa</taxon>
        <taxon>Dictyostelia</taxon>
        <taxon>Dictyosteliales</taxon>
        <taxon>Dictyosteliaceae</taxon>
        <taxon>Dictyostelium</taxon>
    </lineage>
</organism>
<dbReference type="PANTHER" id="PTHR31061:SF24">
    <property type="entry name" value="LD22376P"/>
    <property type="match status" value="1"/>
</dbReference>
<proteinExistence type="predicted"/>
<dbReference type="HOGENOM" id="CLU_029171_3_2_1"/>
<keyword evidence="4" id="KW-1185">Reference proteome</keyword>
<feature type="signal peptide" evidence="2">
    <location>
        <begin position="1"/>
        <end position="22"/>
    </location>
</feature>
<protein>
    <submittedName>
        <fullName evidence="3">Transmembrane protein</fullName>
    </submittedName>
</protein>
<feature type="transmembrane region" description="Helical" evidence="1">
    <location>
        <begin position="613"/>
        <end position="634"/>
    </location>
</feature>
<dbReference type="Reactome" id="R-DDI-2024096">
    <property type="pathway name" value="HS-GAG degradation"/>
</dbReference>
<gene>
    <name evidence="3" type="ORF">DDB_G0286315</name>
</gene>
<keyword evidence="1" id="KW-1133">Transmembrane helix</keyword>
<evidence type="ECO:0000313" key="3">
    <source>
        <dbReference type="EMBL" id="EAL64333.1"/>
    </source>
</evidence>
<dbReference type="PANTHER" id="PTHR31061">
    <property type="entry name" value="LD22376P"/>
    <property type="match status" value="1"/>
</dbReference>
<keyword evidence="2" id="KW-0732">Signal</keyword>
<feature type="transmembrane region" description="Helical" evidence="1">
    <location>
        <begin position="239"/>
        <end position="260"/>
    </location>
</feature>
<dbReference type="PhylomeDB" id="Q54LX9"/>
<reference evidence="3 4" key="1">
    <citation type="journal article" date="2005" name="Nature">
        <title>The genome of the social amoeba Dictyostelium discoideum.</title>
        <authorList>
            <consortium name="The Dictyostelium discoideum Sequencing Consortium"/>
            <person name="Eichinger L."/>
            <person name="Pachebat J.A."/>
            <person name="Glockner G."/>
            <person name="Rajandream M.A."/>
            <person name="Sucgang R."/>
            <person name="Berriman M."/>
            <person name="Song J."/>
            <person name="Olsen R."/>
            <person name="Szafranski K."/>
            <person name="Xu Q."/>
            <person name="Tunggal B."/>
            <person name="Kummerfeld S."/>
            <person name="Madera M."/>
            <person name="Konfortov B.A."/>
            <person name="Rivero F."/>
            <person name="Bankier A.T."/>
            <person name="Lehmann R."/>
            <person name="Hamlin N."/>
            <person name="Davies R."/>
            <person name="Gaudet P."/>
            <person name="Fey P."/>
            <person name="Pilcher K."/>
            <person name="Chen G."/>
            <person name="Saunders D."/>
            <person name="Sodergren E."/>
            <person name="Davis P."/>
            <person name="Kerhornou A."/>
            <person name="Nie X."/>
            <person name="Hall N."/>
            <person name="Anjard C."/>
            <person name="Hemphill L."/>
            <person name="Bason N."/>
            <person name="Farbrother P."/>
            <person name="Desany B."/>
            <person name="Just E."/>
            <person name="Morio T."/>
            <person name="Rost R."/>
            <person name="Churcher C."/>
            <person name="Cooper J."/>
            <person name="Haydock S."/>
            <person name="van Driessche N."/>
            <person name="Cronin A."/>
            <person name="Goodhead I."/>
            <person name="Muzny D."/>
            <person name="Mourier T."/>
            <person name="Pain A."/>
            <person name="Lu M."/>
            <person name="Harper D."/>
            <person name="Lindsay R."/>
            <person name="Hauser H."/>
            <person name="James K."/>
            <person name="Quiles M."/>
            <person name="Madan Babu M."/>
            <person name="Saito T."/>
            <person name="Buchrieser C."/>
            <person name="Wardroper A."/>
            <person name="Felder M."/>
            <person name="Thangavelu M."/>
            <person name="Johnson D."/>
            <person name="Knights A."/>
            <person name="Loulseged H."/>
            <person name="Mungall K."/>
            <person name="Oliver K."/>
            <person name="Price C."/>
            <person name="Quail M.A."/>
            <person name="Urushihara H."/>
            <person name="Hernandez J."/>
            <person name="Rabbinowitsch E."/>
            <person name="Steffen D."/>
            <person name="Sanders M."/>
            <person name="Ma J."/>
            <person name="Kohara Y."/>
            <person name="Sharp S."/>
            <person name="Simmonds M."/>
            <person name="Spiegler S."/>
            <person name="Tivey A."/>
            <person name="Sugano S."/>
            <person name="White B."/>
            <person name="Walker D."/>
            <person name="Woodward J."/>
            <person name="Winckler T."/>
            <person name="Tanaka Y."/>
            <person name="Shaulsky G."/>
            <person name="Schleicher M."/>
            <person name="Weinstock G."/>
            <person name="Rosenthal A."/>
            <person name="Cox E.C."/>
            <person name="Chisholm R.L."/>
            <person name="Gibbs R."/>
            <person name="Loomis W.F."/>
            <person name="Platzer M."/>
            <person name="Kay R.R."/>
            <person name="Williams J."/>
            <person name="Dear P.H."/>
            <person name="Noegel A.A."/>
            <person name="Barrell B."/>
            <person name="Kuspa A."/>
        </authorList>
    </citation>
    <scope>NUCLEOTIDE SEQUENCE [LARGE SCALE GENOMIC DNA]</scope>
    <source>
        <strain evidence="3 4">AX4</strain>
    </source>
</reference>
<keyword evidence="1" id="KW-0472">Membrane</keyword>
<dbReference type="EMBL" id="AAFI02000085">
    <property type="protein sequence ID" value="EAL64333.1"/>
    <property type="molecule type" value="Genomic_DNA"/>
</dbReference>
<dbReference type="dictyBase" id="DDB_G0286315"/>
<feature type="transmembrane region" description="Helical" evidence="1">
    <location>
        <begin position="212"/>
        <end position="233"/>
    </location>
</feature>
<feature type="transmembrane region" description="Helical" evidence="1">
    <location>
        <begin position="281"/>
        <end position="299"/>
    </location>
</feature>
<evidence type="ECO:0000313" key="4">
    <source>
        <dbReference type="Proteomes" id="UP000002195"/>
    </source>
</evidence>
<dbReference type="AlphaFoldDB" id="Q54LX9"/>